<dbReference type="Proteomes" id="UP000283458">
    <property type="component" value="Unassembled WGS sequence"/>
</dbReference>
<evidence type="ECO:0000259" key="1">
    <source>
        <dbReference type="Pfam" id="PF10090"/>
    </source>
</evidence>
<gene>
    <name evidence="2" type="ORF">D3877_22205</name>
</gene>
<evidence type="ECO:0000313" key="3">
    <source>
        <dbReference type="Proteomes" id="UP000283458"/>
    </source>
</evidence>
<dbReference type="InterPro" id="IPR036890">
    <property type="entry name" value="HATPase_C_sf"/>
</dbReference>
<dbReference type="AlphaFoldDB" id="A0A418VSM7"/>
<dbReference type="EMBL" id="QYUL01000003">
    <property type="protein sequence ID" value="RJF79483.1"/>
    <property type="molecule type" value="Genomic_DNA"/>
</dbReference>
<dbReference type="Gene3D" id="3.30.565.10">
    <property type="entry name" value="Histidine kinase-like ATPase, C-terminal domain"/>
    <property type="match status" value="1"/>
</dbReference>
<dbReference type="Gene3D" id="1.10.287.130">
    <property type="match status" value="1"/>
</dbReference>
<dbReference type="OrthoDB" id="9803702at2"/>
<dbReference type="InterPro" id="IPR018762">
    <property type="entry name" value="ChpT_C"/>
</dbReference>
<comment type="caution">
    <text evidence="2">The sequence shown here is derived from an EMBL/GenBank/DDBJ whole genome shotgun (WGS) entry which is preliminary data.</text>
</comment>
<sequence length="231" mass="24070">MTTSMTSPVTIEVRILELLASKLCHDLVSPVGAIRNGLELIEEMREDAEADPVTGAALGQGFLGEAVALIDHSSNQADRRLRVFRLAYGAAGREQRGFADARDAAAGWIDGGRSALDWPERTPDPALGDRRGVAKLLLNMVVLAEEALPYGGRIAVAGEGDATAGRVTVTATGRPGGLSAELAAALVGAPTATLTPRSVHAYVTGRFAEDAGLRLAATPSGADRLIFSADW</sequence>
<reference evidence="2 3" key="1">
    <citation type="submission" date="2018-09" db="EMBL/GenBank/DDBJ databases">
        <authorList>
            <person name="Zhu H."/>
        </authorList>
    </citation>
    <scope>NUCLEOTIDE SEQUENCE [LARGE SCALE GENOMIC DNA]</scope>
    <source>
        <strain evidence="2 3">K2W22B-5</strain>
    </source>
</reference>
<keyword evidence="3" id="KW-1185">Reference proteome</keyword>
<evidence type="ECO:0000313" key="2">
    <source>
        <dbReference type="EMBL" id="RJF79483.1"/>
    </source>
</evidence>
<accession>A0A418VSM7</accession>
<proteinExistence type="predicted"/>
<protein>
    <recommendedName>
        <fullName evidence="1">Histidine phosphotransferase ChpT C-terminal domain-containing protein</fullName>
    </recommendedName>
</protein>
<dbReference type="Pfam" id="PF10090">
    <property type="entry name" value="HPTransfase"/>
    <property type="match status" value="1"/>
</dbReference>
<feature type="domain" description="Histidine phosphotransferase ChpT C-terminal" evidence="1">
    <location>
        <begin position="98"/>
        <end position="221"/>
    </location>
</feature>
<organism evidence="2 3">
    <name type="scientific">Azospirillum cavernae</name>
    <dbReference type="NCBI Taxonomy" id="2320860"/>
    <lineage>
        <taxon>Bacteria</taxon>
        <taxon>Pseudomonadati</taxon>
        <taxon>Pseudomonadota</taxon>
        <taxon>Alphaproteobacteria</taxon>
        <taxon>Rhodospirillales</taxon>
        <taxon>Azospirillaceae</taxon>
        <taxon>Azospirillum</taxon>
    </lineage>
</organism>
<name>A0A418VSM7_9PROT</name>